<dbReference type="InterPro" id="IPR002173">
    <property type="entry name" value="Carboh/pur_kinase_PfkB_CS"/>
</dbReference>
<evidence type="ECO:0000259" key="7">
    <source>
        <dbReference type="Pfam" id="PF00294"/>
    </source>
</evidence>
<sequence>MEWFTMILTITLNPAVDISYKLDNLSLNTVNRIEDVSKTVGGKGLNVARVLHQLGENVAASGFLGGSLGEFIRSRLATIGIQDFFVPISGETRNCIAVIHEGKQTEILESGPVITASEAALFLEKFTEYASQVNIVTLSGSLPKGLPSDFYVDLVRISNEYDAKVLLDSNGALLTALVASEHKPYLIKPNEEELADLLGQKSVDEVQIIEALESALFAEIPWVVVTLGADGAIVKHKKTLYRAKAPEIEAINPVGSGDSVIAGFAAGIARGLADEALIKFGLSMGVLNALEEQTGHINAENVEWAVDQMSVDRIKR</sequence>
<keyword evidence="6" id="KW-0423">Lactose metabolism</keyword>
<comment type="similarity">
    <text evidence="1">Belongs to the carbohydrate kinase pfkB family.</text>
</comment>
<accession>A0A921G1X9</accession>
<keyword evidence="3 6" id="KW-0547">Nucleotide-binding</keyword>
<dbReference type="EMBL" id="DYWT01000230">
    <property type="protein sequence ID" value="HJF32957.1"/>
    <property type="molecule type" value="Genomic_DNA"/>
</dbReference>
<dbReference type="SUPFAM" id="SSF53613">
    <property type="entry name" value="Ribokinase-like"/>
    <property type="match status" value="1"/>
</dbReference>
<keyword evidence="4 8" id="KW-0418">Kinase</keyword>
<dbReference type="InterPro" id="IPR017583">
    <property type="entry name" value="Tagatose/fructose_Pkinase"/>
</dbReference>
<dbReference type="GO" id="GO:0016052">
    <property type="term" value="P:carbohydrate catabolic process"/>
    <property type="evidence" value="ECO:0007669"/>
    <property type="project" value="UniProtKB-ARBA"/>
</dbReference>
<reference evidence="8" key="2">
    <citation type="submission" date="2021-09" db="EMBL/GenBank/DDBJ databases">
        <authorList>
            <person name="Gilroy R."/>
        </authorList>
    </citation>
    <scope>NUCLEOTIDE SEQUENCE</scope>
    <source>
        <strain evidence="8">CHK171-7178</strain>
    </source>
</reference>
<evidence type="ECO:0000256" key="6">
    <source>
        <dbReference type="PIRNR" id="PIRNR000535"/>
    </source>
</evidence>
<proteinExistence type="inferred from homology"/>
<keyword evidence="2 6" id="KW-0808">Transferase</keyword>
<gene>
    <name evidence="8" type="ORF">K8V56_14440</name>
</gene>
<reference evidence="8" key="1">
    <citation type="journal article" date="2021" name="PeerJ">
        <title>Extensive microbial diversity within the chicken gut microbiome revealed by metagenomics and culture.</title>
        <authorList>
            <person name="Gilroy R."/>
            <person name="Ravi A."/>
            <person name="Getino M."/>
            <person name="Pursley I."/>
            <person name="Horton D.L."/>
            <person name="Alikhan N.F."/>
            <person name="Baker D."/>
            <person name="Gharbi K."/>
            <person name="Hall N."/>
            <person name="Watson M."/>
            <person name="Adriaenssens E.M."/>
            <person name="Foster-Nyarko E."/>
            <person name="Jarju S."/>
            <person name="Secka A."/>
            <person name="Antonio M."/>
            <person name="Oren A."/>
            <person name="Chaudhuri R.R."/>
            <person name="La Ragione R."/>
            <person name="Hildebrand F."/>
            <person name="Pallen M.J."/>
        </authorList>
    </citation>
    <scope>NUCLEOTIDE SEQUENCE</scope>
    <source>
        <strain evidence="8">CHK171-7178</strain>
    </source>
</reference>
<dbReference type="NCBIfam" id="TIGR03168">
    <property type="entry name" value="1-PFK"/>
    <property type="match status" value="1"/>
</dbReference>
<dbReference type="PROSITE" id="PS00583">
    <property type="entry name" value="PFKB_KINASES_1"/>
    <property type="match status" value="1"/>
</dbReference>
<feature type="domain" description="Carbohydrate kinase PfkB" evidence="7">
    <location>
        <begin position="13"/>
        <end position="296"/>
    </location>
</feature>
<dbReference type="GO" id="GO:0044281">
    <property type="term" value="P:small molecule metabolic process"/>
    <property type="evidence" value="ECO:0007669"/>
    <property type="project" value="UniProtKB-ARBA"/>
</dbReference>
<evidence type="ECO:0000256" key="2">
    <source>
        <dbReference type="ARBA" id="ARBA00022679"/>
    </source>
</evidence>
<dbReference type="Gene3D" id="3.40.1190.20">
    <property type="match status" value="1"/>
</dbReference>
<dbReference type="CDD" id="cd01164">
    <property type="entry name" value="FruK_PfkB_like"/>
    <property type="match status" value="1"/>
</dbReference>
<dbReference type="GO" id="GO:0005988">
    <property type="term" value="P:lactose metabolic process"/>
    <property type="evidence" value="ECO:0007669"/>
    <property type="project" value="UniProtKB-KW"/>
</dbReference>
<keyword evidence="5 6" id="KW-0067">ATP-binding</keyword>
<comment type="caution">
    <text evidence="8">The sequence shown here is derived from an EMBL/GenBank/DDBJ whole genome shotgun (WGS) entry which is preliminary data.</text>
</comment>
<evidence type="ECO:0000256" key="5">
    <source>
        <dbReference type="ARBA" id="ARBA00022840"/>
    </source>
</evidence>
<comment type="pathway">
    <text evidence="6">Carbohydrate metabolism; D-tagatose 6-phosphate degradation; D-glyceraldehyde 3-phosphate and glycerone phosphate from D-tagatose 6-phosphate: step 1/2.</text>
</comment>
<dbReference type="FunFam" id="3.40.1190.20:FF:000001">
    <property type="entry name" value="Phosphofructokinase"/>
    <property type="match status" value="1"/>
</dbReference>
<name>A0A921G1X9_SPOPS</name>
<dbReference type="GO" id="GO:0008443">
    <property type="term" value="F:phosphofructokinase activity"/>
    <property type="evidence" value="ECO:0007669"/>
    <property type="project" value="TreeGrafter"/>
</dbReference>
<protein>
    <recommendedName>
        <fullName evidence="6">Tagatose-6-phosphate kinase</fullName>
        <ecNumber evidence="6">2.7.1.144</ecNumber>
    </recommendedName>
</protein>
<dbReference type="PANTHER" id="PTHR46566">
    <property type="entry name" value="1-PHOSPHOFRUCTOKINASE-RELATED"/>
    <property type="match status" value="1"/>
</dbReference>
<comment type="catalytic activity">
    <reaction evidence="6">
        <text>D-tagatofuranose 6-phosphate + ATP = D-tagatofuranose 1,6-bisphosphate + ADP + H(+)</text>
        <dbReference type="Rhea" id="RHEA:12420"/>
        <dbReference type="ChEBI" id="CHEBI:15378"/>
        <dbReference type="ChEBI" id="CHEBI:30616"/>
        <dbReference type="ChEBI" id="CHEBI:58694"/>
        <dbReference type="ChEBI" id="CHEBI:58695"/>
        <dbReference type="ChEBI" id="CHEBI:456216"/>
        <dbReference type="EC" id="2.7.1.144"/>
    </reaction>
</comment>
<dbReference type="GO" id="GO:0005524">
    <property type="term" value="F:ATP binding"/>
    <property type="evidence" value="ECO:0007669"/>
    <property type="project" value="UniProtKB-KW"/>
</dbReference>
<dbReference type="Pfam" id="PF00294">
    <property type="entry name" value="PfkB"/>
    <property type="match status" value="1"/>
</dbReference>
<evidence type="ECO:0000313" key="8">
    <source>
        <dbReference type="EMBL" id="HJF32957.1"/>
    </source>
</evidence>
<dbReference type="InterPro" id="IPR011611">
    <property type="entry name" value="PfkB_dom"/>
</dbReference>
<evidence type="ECO:0000313" key="9">
    <source>
        <dbReference type="Proteomes" id="UP000698173"/>
    </source>
</evidence>
<evidence type="ECO:0000256" key="4">
    <source>
        <dbReference type="ARBA" id="ARBA00022777"/>
    </source>
</evidence>
<dbReference type="AlphaFoldDB" id="A0A921G1X9"/>
<dbReference type="PANTHER" id="PTHR46566:SF5">
    <property type="entry name" value="1-PHOSPHOFRUCTOKINASE"/>
    <property type="match status" value="1"/>
</dbReference>
<dbReference type="PROSITE" id="PS00584">
    <property type="entry name" value="PFKB_KINASES_2"/>
    <property type="match status" value="1"/>
</dbReference>
<organism evidence="8 9">
    <name type="scientific">Sporosarcina psychrophila</name>
    <name type="common">Bacillus psychrophilus</name>
    <dbReference type="NCBI Taxonomy" id="1476"/>
    <lineage>
        <taxon>Bacteria</taxon>
        <taxon>Bacillati</taxon>
        <taxon>Bacillota</taxon>
        <taxon>Bacilli</taxon>
        <taxon>Bacillales</taxon>
        <taxon>Caryophanaceae</taxon>
        <taxon>Sporosarcina</taxon>
    </lineage>
</organism>
<dbReference type="PIRSF" id="PIRSF000535">
    <property type="entry name" value="1PFK/6PFK/LacC"/>
    <property type="match status" value="1"/>
</dbReference>
<evidence type="ECO:0000256" key="1">
    <source>
        <dbReference type="ARBA" id="ARBA00005380"/>
    </source>
</evidence>
<evidence type="ECO:0000256" key="3">
    <source>
        <dbReference type="ARBA" id="ARBA00022741"/>
    </source>
</evidence>
<dbReference type="GO" id="GO:0005829">
    <property type="term" value="C:cytosol"/>
    <property type="evidence" value="ECO:0007669"/>
    <property type="project" value="TreeGrafter"/>
</dbReference>
<dbReference type="InterPro" id="IPR029056">
    <property type="entry name" value="Ribokinase-like"/>
</dbReference>
<dbReference type="EC" id="2.7.1.144" evidence="6"/>
<comment type="similarity">
    <text evidence="6">Belongs to the carbohydrate kinase PfkB family. LacC subfamily.</text>
</comment>
<dbReference type="Proteomes" id="UP000698173">
    <property type="component" value="Unassembled WGS sequence"/>
</dbReference>
<dbReference type="GO" id="GO:0009024">
    <property type="term" value="F:tagatose-6-phosphate kinase activity"/>
    <property type="evidence" value="ECO:0007669"/>
    <property type="project" value="UniProtKB-EC"/>
</dbReference>